<evidence type="ECO:0000256" key="2">
    <source>
        <dbReference type="SAM" id="MobiDB-lite"/>
    </source>
</evidence>
<accession>A0AAD7ABF1</accession>
<name>A0AAD7ABF1_9AGAR</name>
<keyword evidence="4" id="KW-1185">Reference proteome</keyword>
<comment type="caution">
    <text evidence="3">The sequence shown here is derived from an EMBL/GenBank/DDBJ whole genome shotgun (WGS) entry which is preliminary data.</text>
</comment>
<feature type="compositionally biased region" description="Basic and acidic residues" evidence="2">
    <location>
        <begin position="314"/>
        <end position="326"/>
    </location>
</feature>
<evidence type="ECO:0000313" key="4">
    <source>
        <dbReference type="Proteomes" id="UP001218218"/>
    </source>
</evidence>
<evidence type="ECO:0000256" key="1">
    <source>
        <dbReference type="SAM" id="Coils"/>
    </source>
</evidence>
<sequence length="333" mass="36261">MSRTPRTSGAAQDEYELVCGAEIKRRHTERLGTSPYPQVSLPRHFPQILPLPLDEVGPRVIAETSNTGCGSKINLRASPGHRMWVLRGSARTVVPLSAEYFTEEQKRALGGVPRMEVCGCTIQGVGCCVCGNALGVYHTHCSTHLGASSHPYIFLPESVSPPLPLGRQKRRRVLRIESRAVAGDSGTTITTTERVATPTSSPLRFEPTPALADTRDAVGAAVTPERSFSFASWMRERYERPRTPQTLRDLEAEAAEMEAAAAELYAEAEEQDARRAVATAQFHAVHGRTQGARTARTIEEMNAWAAAALGRGPGDPHPHERPRGEGRSGVWLV</sequence>
<dbReference type="EMBL" id="JARIHO010000010">
    <property type="protein sequence ID" value="KAJ7354183.1"/>
    <property type="molecule type" value="Genomic_DNA"/>
</dbReference>
<gene>
    <name evidence="3" type="ORF">DFH08DRAFT_1077000</name>
</gene>
<reference evidence="3" key="1">
    <citation type="submission" date="2023-03" db="EMBL/GenBank/DDBJ databases">
        <title>Massive genome expansion in bonnet fungi (Mycena s.s.) driven by repeated elements and novel gene families across ecological guilds.</title>
        <authorList>
            <consortium name="Lawrence Berkeley National Laboratory"/>
            <person name="Harder C.B."/>
            <person name="Miyauchi S."/>
            <person name="Viragh M."/>
            <person name="Kuo A."/>
            <person name="Thoen E."/>
            <person name="Andreopoulos B."/>
            <person name="Lu D."/>
            <person name="Skrede I."/>
            <person name="Drula E."/>
            <person name="Henrissat B."/>
            <person name="Morin E."/>
            <person name="Kohler A."/>
            <person name="Barry K."/>
            <person name="LaButti K."/>
            <person name="Morin E."/>
            <person name="Salamov A."/>
            <person name="Lipzen A."/>
            <person name="Mereny Z."/>
            <person name="Hegedus B."/>
            <person name="Baldrian P."/>
            <person name="Stursova M."/>
            <person name="Weitz H."/>
            <person name="Taylor A."/>
            <person name="Grigoriev I.V."/>
            <person name="Nagy L.G."/>
            <person name="Martin F."/>
            <person name="Kauserud H."/>
        </authorList>
    </citation>
    <scope>NUCLEOTIDE SEQUENCE</scope>
    <source>
        <strain evidence="3">CBHHK002</strain>
    </source>
</reference>
<feature type="coiled-coil region" evidence="1">
    <location>
        <begin position="247"/>
        <end position="274"/>
    </location>
</feature>
<dbReference type="Proteomes" id="UP001218218">
    <property type="component" value="Unassembled WGS sequence"/>
</dbReference>
<feature type="region of interest" description="Disordered" evidence="2">
    <location>
        <begin position="309"/>
        <end position="333"/>
    </location>
</feature>
<proteinExistence type="predicted"/>
<organism evidence="3 4">
    <name type="scientific">Mycena albidolilacea</name>
    <dbReference type="NCBI Taxonomy" id="1033008"/>
    <lineage>
        <taxon>Eukaryota</taxon>
        <taxon>Fungi</taxon>
        <taxon>Dikarya</taxon>
        <taxon>Basidiomycota</taxon>
        <taxon>Agaricomycotina</taxon>
        <taxon>Agaricomycetes</taxon>
        <taxon>Agaricomycetidae</taxon>
        <taxon>Agaricales</taxon>
        <taxon>Marasmiineae</taxon>
        <taxon>Mycenaceae</taxon>
        <taxon>Mycena</taxon>
    </lineage>
</organism>
<protein>
    <submittedName>
        <fullName evidence="3">Uncharacterized protein</fullName>
    </submittedName>
</protein>
<dbReference type="AlphaFoldDB" id="A0AAD7ABF1"/>
<keyword evidence="1" id="KW-0175">Coiled coil</keyword>
<evidence type="ECO:0000313" key="3">
    <source>
        <dbReference type="EMBL" id="KAJ7354183.1"/>
    </source>
</evidence>